<keyword evidence="1" id="KW-0812">Transmembrane</keyword>
<evidence type="ECO:0000313" key="2">
    <source>
        <dbReference type="EMBL" id="MDQ0495073.1"/>
    </source>
</evidence>
<keyword evidence="1" id="KW-1133">Transmembrane helix</keyword>
<feature type="transmembrane region" description="Helical" evidence="1">
    <location>
        <begin position="34"/>
        <end position="54"/>
    </location>
</feature>
<accession>A0ABU0L062</accession>
<evidence type="ECO:0000313" key="3">
    <source>
        <dbReference type="Proteomes" id="UP001242811"/>
    </source>
</evidence>
<protein>
    <submittedName>
        <fullName evidence="2">Uncharacterized protein</fullName>
    </submittedName>
</protein>
<name>A0ABU0L062_9BACL</name>
<gene>
    <name evidence="2" type="ORF">QOZ95_003251</name>
</gene>
<keyword evidence="1" id="KW-0472">Membrane</keyword>
<dbReference type="Proteomes" id="UP001242811">
    <property type="component" value="Unassembled WGS sequence"/>
</dbReference>
<dbReference type="EMBL" id="JAUSWA010000019">
    <property type="protein sequence ID" value="MDQ0495073.1"/>
    <property type="molecule type" value="Genomic_DNA"/>
</dbReference>
<reference evidence="2 3" key="1">
    <citation type="submission" date="2023-07" db="EMBL/GenBank/DDBJ databases">
        <title>Genomic Encyclopedia of Type Strains, Phase IV (KMG-IV): sequencing the most valuable type-strain genomes for metagenomic binning, comparative biology and taxonomic classification.</title>
        <authorList>
            <person name="Goeker M."/>
        </authorList>
    </citation>
    <scope>NUCLEOTIDE SEQUENCE [LARGE SCALE GENOMIC DNA]</scope>
    <source>
        <strain evidence="2 3">DSM 14914</strain>
    </source>
</reference>
<sequence length="61" mass="6765">MLLHLLGWAIGNGLLLAIIVYVDDPQRTVSLEGIITTWALVLAIDFIVSFSYTLSPRKHKA</sequence>
<evidence type="ECO:0000256" key="1">
    <source>
        <dbReference type="SAM" id="Phobius"/>
    </source>
</evidence>
<organism evidence="2 3">
    <name type="scientific">Paenibacillus brasilensis</name>
    <dbReference type="NCBI Taxonomy" id="128574"/>
    <lineage>
        <taxon>Bacteria</taxon>
        <taxon>Bacillati</taxon>
        <taxon>Bacillota</taxon>
        <taxon>Bacilli</taxon>
        <taxon>Bacillales</taxon>
        <taxon>Paenibacillaceae</taxon>
        <taxon>Paenibacillus</taxon>
    </lineage>
</organism>
<keyword evidence="3" id="KW-1185">Reference proteome</keyword>
<proteinExistence type="predicted"/>
<comment type="caution">
    <text evidence="2">The sequence shown here is derived from an EMBL/GenBank/DDBJ whole genome shotgun (WGS) entry which is preliminary data.</text>
</comment>
<feature type="transmembrane region" description="Helical" evidence="1">
    <location>
        <begin position="5"/>
        <end position="22"/>
    </location>
</feature>